<comment type="caution">
    <text evidence="2">The sequence shown here is derived from an EMBL/GenBank/DDBJ whole genome shotgun (WGS) entry which is preliminary data.</text>
</comment>
<evidence type="ECO:0000313" key="3">
    <source>
        <dbReference type="Proteomes" id="UP000752171"/>
    </source>
</evidence>
<organism evidence="2 3">
    <name type="scientific">Astyanax mexicanus</name>
    <name type="common">Blind cave fish</name>
    <name type="synonym">Astyanax fasciatus mexicanus</name>
    <dbReference type="NCBI Taxonomy" id="7994"/>
    <lineage>
        <taxon>Eukaryota</taxon>
        <taxon>Metazoa</taxon>
        <taxon>Chordata</taxon>
        <taxon>Craniata</taxon>
        <taxon>Vertebrata</taxon>
        <taxon>Euteleostomi</taxon>
        <taxon>Actinopterygii</taxon>
        <taxon>Neopterygii</taxon>
        <taxon>Teleostei</taxon>
        <taxon>Ostariophysi</taxon>
        <taxon>Characiformes</taxon>
        <taxon>Characoidei</taxon>
        <taxon>Acestrorhamphidae</taxon>
        <taxon>Acestrorhamphinae</taxon>
        <taxon>Astyanax</taxon>
    </lineage>
</organism>
<sequence>MNVYEESVPESRVEMSLFEKTEDVYQTLHHPPVVKNLHPEPGSVMGGRFKTMQMVFNTLIIILLITVLLITVLILIGLRTKSGTDIYIYKYTLCFLLIYKAHYPPFSDEDRELWRLHEGDYYLFWEAEGTCTEALNFCKERDCIIGYVTTENQVYLLHI</sequence>
<evidence type="ECO:0000313" key="2">
    <source>
        <dbReference type="EMBL" id="KAG9281548.1"/>
    </source>
</evidence>
<proteinExistence type="predicted"/>
<keyword evidence="1" id="KW-1133">Transmembrane helix</keyword>
<dbReference type="GO" id="GO:0005581">
    <property type="term" value="C:collagen trimer"/>
    <property type="evidence" value="ECO:0007669"/>
    <property type="project" value="UniProtKB-KW"/>
</dbReference>
<keyword evidence="1" id="KW-0472">Membrane</keyword>
<name>A0A8T2MAS3_ASTMX</name>
<accession>A0A8T2MAS3</accession>
<reference evidence="2 3" key="1">
    <citation type="submission" date="2021-07" db="EMBL/GenBank/DDBJ databases">
        <authorList>
            <person name="Imarazene B."/>
            <person name="Zahm M."/>
            <person name="Klopp C."/>
            <person name="Cabau C."/>
            <person name="Beille S."/>
            <person name="Jouanno E."/>
            <person name="Castinel A."/>
            <person name="Lluch J."/>
            <person name="Gil L."/>
            <person name="Kuchtly C."/>
            <person name="Lopez Roques C."/>
            <person name="Donnadieu C."/>
            <person name="Parrinello H."/>
            <person name="Journot L."/>
            <person name="Du K."/>
            <person name="Schartl M."/>
            <person name="Retaux S."/>
            <person name="Guiguen Y."/>
        </authorList>
    </citation>
    <scope>NUCLEOTIDE SEQUENCE [LARGE SCALE GENOMIC DNA]</scope>
    <source>
        <strain evidence="2">Pach_M1</strain>
        <tissue evidence="2">Testis</tissue>
    </source>
</reference>
<gene>
    <name evidence="2" type="ORF">AMEX_G68</name>
</gene>
<evidence type="ECO:0000256" key="1">
    <source>
        <dbReference type="SAM" id="Phobius"/>
    </source>
</evidence>
<keyword evidence="1" id="KW-0812">Transmembrane</keyword>
<protein>
    <submittedName>
        <fullName evidence="2">Collagen alpha-1(XVII) chain-like</fullName>
    </submittedName>
</protein>
<dbReference type="EMBL" id="JAICCE010000001">
    <property type="protein sequence ID" value="KAG9281548.1"/>
    <property type="molecule type" value="Genomic_DNA"/>
</dbReference>
<keyword evidence="2" id="KW-0176">Collagen</keyword>
<dbReference type="Proteomes" id="UP000752171">
    <property type="component" value="Unassembled WGS sequence"/>
</dbReference>
<feature type="transmembrane region" description="Helical" evidence="1">
    <location>
        <begin position="54"/>
        <end position="78"/>
    </location>
</feature>
<dbReference type="AlphaFoldDB" id="A0A8T2MAS3"/>